<feature type="compositionally biased region" description="Basic and acidic residues" evidence="1">
    <location>
        <begin position="133"/>
        <end position="142"/>
    </location>
</feature>
<protein>
    <submittedName>
        <fullName evidence="2">Uncharacterized protein</fullName>
    </submittedName>
</protein>
<feature type="compositionally biased region" description="Acidic residues" evidence="1">
    <location>
        <begin position="39"/>
        <end position="49"/>
    </location>
</feature>
<evidence type="ECO:0000313" key="3">
    <source>
        <dbReference type="Proteomes" id="UP000816034"/>
    </source>
</evidence>
<reference evidence="2 3" key="1">
    <citation type="journal article" date="2018" name="BMC Genomics">
        <title>The genome of Naegleria lovaniensis, the basis for a comparative approach to unravel pathogenicity factors of the human pathogenic amoeba N. fowleri.</title>
        <authorList>
            <person name="Liechti N."/>
            <person name="Schurch N."/>
            <person name="Bruggmann R."/>
            <person name="Wittwer M."/>
        </authorList>
    </citation>
    <scope>NUCLEOTIDE SEQUENCE [LARGE SCALE GENOMIC DNA]</scope>
    <source>
        <strain evidence="2 3">ATCC 30569</strain>
    </source>
</reference>
<keyword evidence="3" id="KW-1185">Reference proteome</keyword>
<feature type="compositionally biased region" description="Polar residues" evidence="1">
    <location>
        <begin position="1"/>
        <end position="11"/>
    </location>
</feature>
<accession>A0AA88GGS2</accession>
<evidence type="ECO:0000313" key="2">
    <source>
        <dbReference type="EMBL" id="KAG2378243.1"/>
    </source>
</evidence>
<feature type="region of interest" description="Disordered" evidence="1">
    <location>
        <begin position="121"/>
        <end position="169"/>
    </location>
</feature>
<comment type="caution">
    <text evidence="2">The sequence shown here is derived from an EMBL/GenBank/DDBJ whole genome shotgun (WGS) entry which is preliminary data.</text>
</comment>
<dbReference type="RefSeq" id="XP_044545505.1">
    <property type="nucleotide sequence ID" value="XM_044698456.1"/>
</dbReference>
<dbReference type="Proteomes" id="UP000816034">
    <property type="component" value="Unassembled WGS sequence"/>
</dbReference>
<gene>
    <name evidence="2" type="ORF">C9374_008386</name>
</gene>
<dbReference type="EMBL" id="PYSW02000034">
    <property type="protein sequence ID" value="KAG2378243.1"/>
    <property type="molecule type" value="Genomic_DNA"/>
</dbReference>
<organism evidence="2 3">
    <name type="scientific">Naegleria lovaniensis</name>
    <name type="common">Amoeba</name>
    <dbReference type="NCBI Taxonomy" id="51637"/>
    <lineage>
        <taxon>Eukaryota</taxon>
        <taxon>Discoba</taxon>
        <taxon>Heterolobosea</taxon>
        <taxon>Tetramitia</taxon>
        <taxon>Eutetramitia</taxon>
        <taxon>Vahlkampfiidae</taxon>
        <taxon>Naegleria</taxon>
    </lineage>
</organism>
<evidence type="ECO:0000256" key="1">
    <source>
        <dbReference type="SAM" id="MobiDB-lite"/>
    </source>
</evidence>
<feature type="region of interest" description="Disordered" evidence="1">
    <location>
        <begin position="1"/>
        <end position="66"/>
    </location>
</feature>
<dbReference type="AlphaFoldDB" id="A0AA88GGS2"/>
<proteinExistence type="predicted"/>
<dbReference type="GeneID" id="68100840"/>
<name>A0AA88GGS2_NAELO</name>
<sequence length="197" mass="22167">MKNLSKGLNETKSSHLVLKRKRDANTNQLAYNKASESSSSDDESVEAVEEPSSSSETSECEVDSQCEEELSCDEEANTLTKELVLKVHEGKKRMSSIIEDLQKRISNGQLVEQSKSYIRMMSNESKRRPKHRETREVVKEPLDIYPLKQTTNSTKRGSGKEQASADSSSLEITLSHIGVTLNTIVTELKHLRNQLQK</sequence>